<keyword evidence="6" id="KW-0121">Carboxypeptidase</keyword>
<name>A0A3N4HRR2_ASCIM</name>
<dbReference type="InterPro" id="IPR003146">
    <property type="entry name" value="M14A_act_pep"/>
</dbReference>
<keyword evidence="8" id="KW-0479">Metal-binding</keyword>
<dbReference type="AlphaFoldDB" id="A0A3N4HRR2"/>
<keyword evidence="11" id="KW-0862">Zinc</keyword>
<feature type="chain" id="PRO_5018169584" description="Peptidase M14 domain-containing protein" evidence="17">
    <location>
        <begin position="19"/>
        <end position="420"/>
    </location>
</feature>
<dbReference type="GO" id="GO:0008270">
    <property type="term" value="F:zinc ion binding"/>
    <property type="evidence" value="ECO:0007669"/>
    <property type="project" value="InterPro"/>
</dbReference>
<accession>A0A3N4HRR2</accession>
<dbReference type="PANTHER" id="PTHR11705:SF143">
    <property type="entry name" value="SLL0236 PROTEIN"/>
    <property type="match status" value="1"/>
</dbReference>
<dbReference type="SUPFAM" id="SSF54897">
    <property type="entry name" value="Protease propeptides/inhibitors"/>
    <property type="match status" value="1"/>
</dbReference>
<keyword evidence="15" id="KW-1015">Disulfide bond</keyword>
<gene>
    <name evidence="19" type="ORF">BJ508DRAFT_319489</name>
</gene>
<dbReference type="GO" id="GO:0005576">
    <property type="term" value="C:extracellular region"/>
    <property type="evidence" value="ECO:0007669"/>
    <property type="project" value="UniProtKB-SubCell"/>
</dbReference>
<evidence type="ECO:0000256" key="4">
    <source>
        <dbReference type="ARBA" id="ARBA00005988"/>
    </source>
</evidence>
<comment type="cofactor">
    <cofactor evidence="1">
        <name>Zn(2+)</name>
        <dbReference type="ChEBI" id="CHEBI:29105"/>
    </cofactor>
</comment>
<evidence type="ECO:0000256" key="6">
    <source>
        <dbReference type="ARBA" id="ARBA00022645"/>
    </source>
</evidence>
<evidence type="ECO:0000256" key="11">
    <source>
        <dbReference type="ARBA" id="ARBA00022833"/>
    </source>
</evidence>
<keyword evidence="7" id="KW-0645">Protease</keyword>
<evidence type="ECO:0000256" key="17">
    <source>
        <dbReference type="SAM" id="SignalP"/>
    </source>
</evidence>
<feature type="signal peptide" evidence="17">
    <location>
        <begin position="1"/>
        <end position="18"/>
    </location>
</feature>
<dbReference type="STRING" id="1160509.A0A3N4HRR2"/>
<feature type="domain" description="Peptidase M14" evidence="18">
    <location>
        <begin position="120"/>
        <end position="419"/>
    </location>
</feature>
<evidence type="ECO:0000256" key="7">
    <source>
        <dbReference type="ARBA" id="ARBA00022670"/>
    </source>
</evidence>
<dbReference type="GO" id="GO:0004181">
    <property type="term" value="F:metallocarboxypeptidase activity"/>
    <property type="evidence" value="ECO:0007669"/>
    <property type="project" value="InterPro"/>
</dbReference>
<evidence type="ECO:0000256" key="10">
    <source>
        <dbReference type="ARBA" id="ARBA00022801"/>
    </source>
</evidence>
<comment type="subcellular location">
    <subcellularLocation>
        <location evidence="3">Secreted</location>
    </subcellularLocation>
</comment>
<comment type="similarity">
    <text evidence="4 16">Belongs to the peptidase M14 family.</text>
</comment>
<organism evidence="19 20">
    <name type="scientific">Ascobolus immersus RN42</name>
    <dbReference type="NCBI Taxonomy" id="1160509"/>
    <lineage>
        <taxon>Eukaryota</taxon>
        <taxon>Fungi</taxon>
        <taxon>Dikarya</taxon>
        <taxon>Ascomycota</taxon>
        <taxon>Pezizomycotina</taxon>
        <taxon>Pezizomycetes</taxon>
        <taxon>Pezizales</taxon>
        <taxon>Ascobolaceae</taxon>
        <taxon>Ascobolus</taxon>
    </lineage>
</organism>
<dbReference type="PANTHER" id="PTHR11705">
    <property type="entry name" value="PROTEASE FAMILY M14 CARBOXYPEPTIDASE A,B"/>
    <property type="match status" value="1"/>
</dbReference>
<keyword evidence="20" id="KW-1185">Reference proteome</keyword>
<keyword evidence="10" id="KW-0378">Hydrolase</keyword>
<dbReference type="SUPFAM" id="SSF53187">
    <property type="entry name" value="Zn-dependent exopeptidases"/>
    <property type="match status" value="1"/>
</dbReference>
<proteinExistence type="inferred from homology"/>
<dbReference type="PRINTS" id="PR00765">
    <property type="entry name" value="CRBOXYPTASEA"/>
</dbReference>
<evidence type="ECO:0000256" key="2">
    <source>
        <dbReference type="ARBA" id="ARBA00003091"/>
    </source>
</evidence>
<evidence type="ECO:0000256" key="14">
    <source>
        <dbReference type="ARBA" id="ARBA00023145"/>
    </source>
</evidence>
<dbReference type="CDD" id="cd03860">
    <property type="entry name" value="M14_CP_A-B_like"/>
    <property type="match status" value="1"/>
</dbReference>
<dbReference type="SMART" id="SM00631">
    <property type="entry name" value="Zn_pept"/>
    <property type="match status" value="1"/>
</dbReference>
<evidence type="ECO:0000256" key="3">
    <source>
        <dbReference type="ARBA" id="ARBA00004613"/>
    </source>
</evidence>
<evidence type="ECO:0000256" key="9">
    <source>
        <dbReference type="ARBA" id="ARBA00022729"/>
    </source>
</evidence>
<evidence type="ECO:0000259" key="18">
    <source>
        <dbReference type="PROSITE" id="PS52035"/>
    </source>
</evidence>
<dbReference type="InterPro" id="IPR036990">
    <property type="entry name" value="M14A-like_propep"/>
</dbReference>
<dbReference type="Pfam" id="PF00246">
    <property type="entry name" value="Peptidase_M14"/>
    <property type="match status" value="1"/>
</dbReference>
<dbReference type="FunFam" id="3.40.630.10:FF:000165">
    <property type="entry name" value="Glucan 1,4-alpha-glucosidase, putative"/>
    <property type="match status" value="1"/>
</dbReference>
<evidence type="ECO:0000313" key="19">
    <source>
        <dbReference type="EMBL" id="RPA75178.1"/>
    </source>
</evidence>
<dbReference type="Gene3D" id="3.30.70.340">
    <property type="entry name" value="Metallocarboxypeptidase-like"/>
    <property type="match status" value="1"/>
</dbReference>
<evidence type="ECO:0000256" key="16">
    <source>
        <dbReference type="PROSITE-ProRule" id="PRU01379"/>
    </source>
</evidence>
<dbReference type="InterPro" id="IPR000834">
    <property type="entry name" value="Peptidase_M14"/>
</dbReference>
<keyword evidence="13" id="KW-0482">Metalloprotease</keyword>
<keyword evidence="9 17" id="KW-0732">Signal</keyword>
<dbReference type="Gene3D" id="3.40.630.10">
    <property type="entry name" value="Zn peptidases"/>
    <property type="match status" value="1"/>
</dbReference>
<evidence type="ECO:0000256" key="13">
    <source>
        <dbReference type="ARBA" id="ARBA00023049"/>
    </source>
</evidence>
<dbReference type="PROSITE" id="PS52035">
    <property type="entry name" value="PEPTIDASE_M14"/>
    <property type="match status" value="1"/>
</dbReference>
<evidence type="ECO:0000313" key="20">
    <source>
        <dbReference type="Proteomes" id="UP000275078"/>
    </source>
</evidence>
<dbReference type="OrthoDB" id="3626597at2759"/>
<dbReference type="Proteomes" id="UP000275078">
    <property type="component" value="Unassembled WGS sequence"/>
</dbReference>
<dbReference type="Pfam" id="PF02244">
    <property type="entry name" value="Propep_M14"/>
    <property type="match status" value="1"/>
</dbReference>
<evidence type="ECO:0000256" key="8">
    <source>
        <dbReference type="ARBA" id="ARBA00022723"/>
    </source>
</evidence>
<evidence type="ECO:0000256" key="5">
    <source>
        <dbReference type="ARBA" id="ARBA00022525"/>
    </source>
</evidence>
<keyword evidence="14" id="KW-0865">Zymogen</keyword>
<dbReference type="GO" id="GO:0006508">
    <property type="term" value="P:proteolysis"/>
    <property type="evidence" value="ECO:0007669"/>
    <property type="project" value="UniProtKB-KW"/>
</dbReference>
<feature type="active site" description="Proton donor/acceptor" evidence="16">
    <location>
        <position position="385"/>
    </location>
</feature>
<keyword evidence="12" id="KW-0843">Virulence</keyword>
<evidence type="ECO:0000256" key="15">
    <source>
        <dbReference type="ARBA" id="ARBA00023157"/>
    </source>
</evidence>
<comment type="function">
    <text evidence="2">Extracellular metalloprotease that contributes to pathogenicity.</text>
</comment>
<evidence type="ECO:0000256" key="1">
    <source>
        <dbReference type="ARBA" id="ARBA00001947"/>
    </source>
</evidence>
<evidence type="ECO:0000256" key="12">
    <source>
        <dbReference type="ARBA" id="ARBA00023026"/>
    </source>
</evidence>
<reference evidence="19 20" key="1">
    <citation type="journal article" date="2018" name="Nat. Ecol. Evol.">
        <title>Pezizomycetes genomes reveal the molecular basis of ectomycorrhizal truffle lifestyle.</title>
        <authorList>
            <person name="Murat C."/>
            <person name="Payen T."/>
            <person name="Noel B."/>
            <person name="Kuo A."/>
            <person name="Morin E."/>
            <person name="Chen J."/>
            <person name="Kohler A."/>
            <person name="Krizsan K."/>
            <person name="Balestrini R."/>
            <person name="Da Silva C."/>
            <person name="Montanini B."/>
            <person name="Hainaut M."/>
            <person name="Levati E."/>
            <person name="Barry K.W."/>
            <person name="Belfiori B."/>
            <person name="Cichocki N."/>
            <person name="Clum A."/>
            <person name="Dockter R.B."/>
            <person name="Fauchery L."/>
            <person name="Guy J."/>
            <person name="Iotti M."/>
            <person name="Le Tacon F."/>
            <person name="Lindquist E.A."/>
            <person name="Lipzen A."/>
            <person name="Malagnac F."/>
            <person name="Mello A."/>
            <person name="Molinier V."/>
            <person name="Miyauchi S."/>
            <person name="Poulain J."/>
            <person name="Riccioni C."/>
            <person name="Rubini A."/>
            <person name="Sitrit Y."/>
            <person name="Splivallo R."/>
            <person name="Traeger S."/>
            <person name="Wang M."/>
            <person name="Zifcakova L."/>
            <person name="Wipf D."/>
            <person name="Zambonelli A."/>
            <person name="Paolocci F."/>
            <person name="Nowrousian M."/>
            <person name="Ottonello S."/>
            <person name="Baldrian P."/>
            <person name="Spatafora J.W."/>
            <person name="Henrissat B."/>
            <person name="Nagy L.G."/>
            <person name="Aury J.M."/>
            <person name="Wincker P."/>
            <person name="Grigoriev I.V."/>
            <person name="Bonfante P."/>
            <person name="Martin F.M."/>
        </authorList>
    </citation>
    <scope>NUCLEOTIDE SEQUENCE [LARGE SCALE GENOMIC DNA]</scope>
    <source>
        <strain evidence="19 20">RN42</strain>
    </source>
</reference>
<keyword evidence="5" id="KW-0964">Secreted</keyword>
<sequence>MKLTLTFITALFAATTLASPAPKSTKKVTYDGHKVLRLTIDDTASQAAHVSQLVEDLNLDVWTHGAIKPSHTVDIAIDADKLDRFYKKLGKVQYEVMYEDLGEAVRKETIAAADQSWFNAYHSYTEHIVYLNDLVKKFPANSKIVTAGTSYEGRAITGIHIFGSSGGGKKPAAIFHGTVHAREWITTMVSEYTAYSLLNNYANSTEVRGYVDKYDFYIFPVVNPDGFVYTQTTSRLWRKNRQPGQSCVGTDINRNWASNWAVSGGASTDPCNETYKGASAGSTPEYKGLSAFNNAKQQSQGVKFFMDYHAYSQLWMSPYGYSCTAVAADQTEHNRISRGAVAAIKAVYGTTFEYGPICTTIYKATGSSVDYTYDVTKVKYSYTAELRDKGASGFLLPANQIRPTSEEMWAGIKYVLGAMV</sequence>
<protein>
    <recommendedName>
        <fullName evidence="18">Peptidase M14 domain-containing protein</fullName>
    </recommendedName>
</protein>
<dbReference type="EMBL" id="ML119770">
    <property type="protein sequence ID" value="RPA75178.1"/>
    <property type="molecule type" value="Genomic_DNA"/>
</dbReference>